<keyword evidence="3" id="KW-0808">Transferase</keyword>
<evidence type="ECO:0000256" key="1">
    <source>
        <dbReference type="ARBA" id="ARBA00022491"/>
    </source>
</evidence>
<evidence type="ECO:0000256" key="2">
    <source>
        <dbReference type="ARBA" id="ARBA00022649"/>
    </source>
</evidence>
<dbReference type="Pfam" id="PF00583">
    <property type="entry name" value="Acetyltransf_1"/>
    <property type="match status" value="1"/>
</dbReference>
<dbReference type="RefSeq" id="WP_092100684.1">
    <property type="nucleotide sequence ID" value="NZ_CP047198.1"/>
</dbReference>
<keyword evidence="8" id="KW-1185">Reference proteome</keyword>
<dbReference type="PANTHER" id="PTHR36449:SF1">
    <property type="entry name" value="ACETYLTRANSFERASE"/>
    <property type="match status" value="1"/>
</dbReference>
<protein>
    <submittedName>
        <fullName evidence="7">GNAT family N-acetyltransferase</fullName>
    </submittedName>
</protein>
<comment type="catalytic activity">
    <reaction evidence="5">
        <text>glycyl-tRNA(Gly) + acetyl-CoA = N-acetylglycyl-tRNA(Gly) + CoA + H(+)</text>
        <dbReference type="Rhea" id="RHEA:81867"/>
        <dbReference type="Rhea" id="RHEA-COMP:9683"/>
        <dbReference type="Rhea" id="RHEA-COMP:19766"/>
        <dbReference type="ChEBI" id="CHEBI:15378"/>
        <dbReference type="ChEBI" id="CHEBI:57287"/>
        <dbReference type="ChEBI" id="CHEBI:57288"/>
        <dbReference type="ChEBI" id="CHEBI:78522"/>
        <dbReference type="ChEBI" id="CHEBI:232036"/>
    </reaction>
</comment>
<evidence type="ECO:0000256" key="4">
    <source>
        <dbReference type="ARBA" id="ARBA00023315"/>
    </source>
</evidence>
<dbReference type="InterPro" id="IPR016181">
    <property type="entry name" value="Acyl_CoA_acyltransferase"/>
</dbReference>
<evidence type="ECO:0000313" key="7">
    <source>
        <dbReference type="EMBL" id="QXB19066.1"/>
    </source>
</evidence>
<accession>A0ABX8KWN2</accession>
<keyword evidence="4" id="KW-0012">Acyltransferase</keyword>
<organism evidence="7 8">
    <name type="scientific">Corynebacterium coyleae</name>
    <dbReference type="NCBI Taxonomy" id="53374"/>
    <lineage>
        <taxon>Bacteria</taxon>
        <taxon>Bacillati</taxon>
        <taxon>Actinomycetota</taxon>
        <taxon>Actinomycetes</taxon>
        <taxon>Mycobacteriales</taxon>
        <taxon>Corynebacteriaceae</taxon>
        <taxon>Corynebacterium</taxon>
    </lineage>
</organism>
<dbReference type="Proteomes" id="UP000683520">
    <property type="component" value="Chromosome"/>
</dbReference>
<keyword evidence="2" id="KW-1277">Toxin-antitoxin system</keyword>
<reference evidence="7 8" key="1">
    <citation type="submission" date="2021-06" db="EMBL/GenBank/DDBJ databases">
        <title>FDA dAtabase for Regulatory Grade micrObial Sequences (FDA-ARGOS): Supporting development and validation of Infectious Disease Dx tests.</title>
        <authorList>
            <person name="Sproer C."/>
            <person name="Gronow S."/>
            <person name="Severitt S."/>
            <person name="Schroder I."/>
            <person name="Tallon L."/>
            <person name="Sadzewicz L."/>
            <person name="Zhao X."/>
            <person name="Boylan J."/>
            <person name="Ott S."/>
            <person name="Bowen H."/>
            <person name="Vavikolanu K."/>
            <person name="Mehta A."/>
            <person name="Aluvathingal J."/>
            <person name="Nadendla S."/>
            <person name="Lowell S."/>
            <person name="Myers T."/>
            <person name="Yan Y."/>
        </authorList>
    </citation>
    <scope>NUCLEOTIDE SEQUENCE [LARGE SCALE GENOMIC DNA]</scope>
    <source>
        <strain evidence="7 8">FDAARGOS 1425</strain>
    </source>
</reference>
<dbReference type="EMBL" id="CP077302">
    <property type="protein sequence ID" value="QXB19066.1"/>
    <property type="molecule type" value="Genomic_DNA"/>
</dbReference>
<evidence type="ECO:0000313" key="8">
    <source>
        <dbReference type="Proteomes" id="UP000683520"/>
    </source>
</evidence>
<feature type="domain" description="N-acetyltransferase" evidence="6">
    <location>
        <begin position="41"/>
        <end position="142"/>
    </location>
</feature>
<evidence type="ECO:0000256" key="5">
    <source>
        <dbReference type="ARBA" id="ARBA00049880"/>
    </source>
</evidence>
<dbReference type="SUPFAM" id="SSF55729">
    <property type="entry name" value="Acyl-CoA N-acyltransferases (Nat)"/>
    <property type="match status" value="1"/>
</dbReference>
<keyword evidence="1" id="KW-0678">Repressor</keyword>
<dbReference type="GeneID" id="92749143"/>
<sequence>MATDGVLQPPRKLVKADDRSSFHCGEVSLDVWFRRYAMQNQRAHNCVVYVSKWNDRVAGYYAVCTGGMVAGAAPEAFAKGRPDPIPVLILARLAVDVNAQGKGVGKALLRDALARCFTVAGEIGAAAVVVHALDEDAKRFYMQYAEFQEMPEQPLHLLLPIRGIKQFMTQPATP</sequence>
<name>A0ABX8KWN2_9CORY</name>
<dbReference type="CDD" id="cd04301">
    <property type="entry name" value="NAT_SF"/>
    <property type="match status" value="1"/>
</dbReference>
<evidence type="ECO:0000259" key="6">
    <source>
        <dbReference type="Pfam" id="PF00583"/>
    </source>
</evidence>
<dbReference type="InterPro" id="IPR000182">
    <property type="entry name" value="GNAT_dom"/>
</dbReference>
<gene>
    <name evidence="7" type="ORF">I6L55_02990</name>
</gene>
<dbReference type="Gene3D" id="3.40.630.30">
    <property type="match status" value="1"/>
</dbReference>
<evidence type="ECO:0000256" key="3">
    <source>
        <dbReference type="ARBA" id="ARBA00022679"/>
    </source>
</evidence>
<proteinExistence type="predicted"/>
<dbReference type="PANTHER" id="PTHR36449">
    <property type="entry name" value="ACETYLTRANSFERASE-RELATED"/>
    <property type="match status" value="1"/>
</dbReference>